<name>A0A392MI81_9FABA</name>
<proteinExistence type="predicted"/>
<dbReference type="EMBL" id="LXQA010011410">
    <property type="protein sequence ID" value="MCH87041.1"/>
    <property type="molecule type" value="Genomic_DNA"/>
</dbReference>
<dbReference type="Proteomes" id="UP000265520">
    <property type="component" value="Unassembled WGS sequence"/>
</dbReference>
<reference evidence="1 2" key="1">
    <citation type="journal article" date="2018" name="Front. Plant Sci.">
        <title>Red Clover (Trifolium pratense) and Zigzag Clover (T. medium) - A Picture of Genomic Similarities and Differences.</title>
        <authorList>
            <person name="Dluhosova J."/>
            <person name="Istvanek J."/>
            <person name="Nedelnik J."/>
            <person name="Repkova J."/>
        </authorList>
    </citation>
    <scope>NUCLEOTIDE SEQUENCE [LARGE SCALE GENOMIC DNA]</scope>
    <source>
        <strain evidence="2">cv. 10/8</strain>
        <tissue evidence="1">Leaf</tissue>
    </source>
</reference>
<comment type="caution">
    <text evidence="1">The sequence shown here is derived from an EMBL/GenBank/DDBJ whole genome shotgun (WGS) entry which is preliminary data.</text>
</comment>
<keyword evidence="2" id="KW-1185">Reference proteome</keyword>
<protein>
    <submittedName>
        <fullName evidence="1">Uncharacterized protein</fullName>
    </submittedName>
</protein>
<dbReference type="AlphaFoldDB" id="A0A392MI81"/>
<organism evidence="1 2">
    <name type="scientific">Trifolium medium</name>
    <dbReference type="NCBI Taxonomy" id="97028"/>
    <lineage>
        <taxon>Eukaryota</taxon>
        <taxon>Viridiplantae</taxon>
        <taxon>Streptophyta</taxon>
        <taxon>Embryophyta</taxon>
        <taxon>Tracheophyta</taxon>
        <taxon>Spermatophyta</taxon>
        <taxon>Magnoliopsida</taxon>
        <taxon>eudicotyledons</taxon>
        <taxon>Gunneridae</taxon>
        <taxon>Pentapetalae</taxon>
        <taxon>rosids</taxon>
        <taxon>fabids</taxon>
        <taxon>Fabales</taxon>
        <taxon>Fabaceae</taxon>
        <taxon>Papilionoideae</taxon>
        <taxon>50 kb inversion clade</taxon>
        <taxon>NPAAA clade</taxon>
        <taxon>Hologalegina</taxon>
        <taxon>IRL clade</taxon>
        <taxon>Trifolieae</taxon>
        <taxon>Trifolium</taxon>
    </lineage>
</organism>
<accession>A0A392MI81</accession>
<sequence>MAILLWSLWNNRNNLVWNDNKLNARQIGSQAVQLWEEWRAVHVFRPAEQQQQQVTPGMQWQTPTQGRLKCNVDASFYDDEGVCG</sequence>
<evidence type="ECO:0000313" key="1">
    <source>
        <dbReference type="EMBL" id="MCH87041.1"/>
    </source>
</evidence>
<gene>
    <name evidence="1" type="ORF">A2U01_0007906</name>
</gene>
<evidence type="ECO:0000313" key="2">
    <source>
        <dbReference type="Proteomes" id="UP000265520"/>
    </source>
</evidence>